<accession>A0A7W8E3T2</accession>
<dbReference type="PROSITE" id="PS51725">
    <property type="entry name" value="ABM"/>
    <property type="match status" value="1"/>
</dbReference>
<dbReference type="InterPro" id="IPR011008">
    <property type="entry name" value="Dimeric_a/b-barrel"/>
</dbReference>
<reference evidence="2 3" key="1">
    <citation type="submission" date="2020-08" db="EMBL/GenBank/DDBJ databases">
        <title>Genomic Encyclopedia of Type Strains, Phase IV (KMG-V): Genome sequencing to study the core and pangenomes of soil and plant-associated prokaryotes.</title>
        <authorList>
            <person name="Whitman W."/>
        </authorList>
    </citation>
    <scope>NUCLEOTIDE SEQUENCE [LARGE SCALE GENOMIC DNA]</scope>
    <source>
        <strain evidence="2 3">M8UP14</strain>
    </source>
</reference>
<dbReference type="Pfam" id="PF03992">
    <property type="entry name" value="ABM"/>
    <property type="match status" value="1"/>
</dbReference>
<feature type="domain" description="ABM" evidence="1">
    <location>
        <begin position="57"/>
        <end position="147"/>
    </location>
</feature>
<dbReference type="GO" id="GO:0004497">
    <property type="term" value="F:monooxygenase activity"/>
    <property type="evidence" value="ECO:0007669"/>
    <property type="project" value="UniProtKB-KW"/>
</dbReference>
<dbReference type="Gene3D" id="3.30.70.100">
    <property type="match status" value="1"/>
</dbReference>
<keyword evidence="2" id="KW-0503">Monooxygenase</keyword>
<dbReference type="GO" id="GO:0005829">
    <property type="term" value="C:cytosol"/>
    <property type="evidence" value="ECO:0007669"/>
    <property type="project" value="TreeGrafter"/>
</dbReference>
<sequence length="152" mass="17643">MPPISIPRWGTYIAPFRFFYKSDFGAGLGHAEIQAHRLRYVPPLRQWKQMNTTKTAFVVIAEFEYPLAHRDEFLELCRFDGTRSVADEPGCRQFDVNTTGESPDQVVLYEVYDDAAAFEAHKLMPHYKEFAAGVERLGVQIRSLRFFDRQHP</sequence>
<proteinExistence type="predicted"/>
<dbReference type="InterPro" id="IPR007138">
    <property type="entry name" value="ABM_dom"/>
</dbReference>
<comment type="caution">
    <text evidence="2">The sequence shown here is derived from an EMBL/GenBank/DDBJ whole genome shotgun (WGS) entry which is preliminary data.</text>
</comment>
<dbReference type="EMBL" id="JACHIP010000004">
    <property type="protein sequence ID" value="MBB5058308.1"/>
    <property type="molecule type" value="Genomic_DNA"/>
</dbReference>
<gene>
    <name evidence="2" type="ORF">HDF16_003022</name>
</gene>
<keyword evidence="3" id="KW-1185">Reference proteome</keyword>
<evidence type="ECO:0000313" key="3">
    <source>
        <dbReference type="Proteomes" id="UP000540989"/>
    </source>
</evidence>
<dbReference type="PANTHER" id="PTHR33336:SF1">
    <property type="entry name" value="(4S)-4-HYDROXY-5-PHOSPHONOOXYPENTANE-2,3-DIONE ISOMERASE"/>
    <property type="match status" value="1"/>
</dbReference>
<dbReference type="PANTHER" id="PTHR33336">
    <property type="entry name" value="QUINOL MONOOXYGENASE YGIN-RELATED"/>
    <property type="match status" value="1"/>
</dbReference>
<name>A0A7W8E3T2_9BACT</name>
<dbReference type="Proteomes" id="UP000540989">
    <property type="component" value="Unassembled WGS sequence"/>
</dbReference>
<organism evidence="2 3">
    <name type="scientific">Granulicella aggregans</name>
    <dbReference type="NCBI Taxonomy" id="474949"/>
    <lineage>
        <taxon>Bacteria</taxon>
        <taxon>Pseudomonadati</taxon>
        <taxon>Acidobacteriota</taxon>
        <taxon>Terriglobia</taxon>
        <taxon>Terriglobales</taxon>
        <taxon>Acidobacteriaceae</taxon>
        <taxon>Granulicella</taxon>
    </lineage>
</organism>
<evidence type="ECO:0000313" key="2">
    <source>
        <dbReference type="EMBL" id="MBB5058308.1"/>
    </source>
</evidence>
<dbReference type="SUPFAM" id="SSF54909">
    <property type="entry name" value="Dimeric alpha+beta barrel"/>
    <property type="match status" value="1"/>
</dbReference>
<dbReference type="RefSeq" id="WP_221312772.1">
    <property type="nucleotide sequence ID" value="NZ_JACHIP010000004.1"/>
</dbReference>
<keyword evidence="2" id="KW-0560">Oxidoreductase</keyword>
<evidence type="ECO:0000259" key="1">
    <source>
        <dbReference type="PROSITE" id="PS51725"/>
    </source>
</evidence>
<protein>
    <submittedName>
        <fullName evidence="2">Quinol monooxygenase YgiN</fullName>
    </submittedName>
</protein>
<dbReference type="InterPro" id="IPR050744">
    <property type="entry name" value="AI-2_Isomerase_LsrG"/>
</dbReference>
<dbReference type="AlphaFoldDB" id="A0A7W8E3T2"/>